<evidence type="ECO:0000313" key="4">
    <source>
        <dbReference type="EMBL" id="AIF13474.1"/>
    </source>
</evidence>
<keyword evidence="1" id="KW-0732">Signal</keyword>
<dbReference type="AlphaFoldDB" id="A0A075HC47"/>
<accession>A0A075HC47</accession>
<feature type="transmembrane region" description="Helical" evidence="2">
    <location>
        <begin position="7"/>
        <end position="25"/>
    </location>
</feature>
<evidence type="ECO:0000256" key="1">
    <source>
        <dbReference type="ARBA" id="ARBA00022729"/>
    </source>
</evidence>
<proteinExistence type="predicted"/>
<evidence type="ECO:0000256" key="2">
    <source>
        <dbReference type="SAM" id="Phobius"/>
    </source>
</evidence>
<keyword evidence="2" id="KW-1133">Transmembrane helix</keyword>
<organism evidence="4">
    <name type="scientific">uncultured marine thaumarchaeote KM3_62_E02</name>
    <dbReference type="NCBI Taxonomy" id="1456216"/>
    <lineage>
        <taxon>Archaea</taxon>
        <taxon>Nitrososphaerota</taxon>
        <taxon>environmental samples</taxon>
    </lineage>
</organism>
<keyword evidence="2" id="KW-0812">Transmembrane</keyword>
<evidence type="ECO:0000259" key="3">
    <source>
        <dbReference type="Pfam" id="PF11611"/>
    </source>
</evidence>
<feature type="domain" description="DUF4352" evidence="3">
    <location>
        <begin position="72"/>
        <end position="162"/>
    </location>
</feature>
<dbReference type="Gene3D" id="2.60.40.1240">
    <property type="match status" value="1"/>
</dbReference>
<dbReference type="InterPro" id="IPR029050">
    <property type="entry name" value="Immunoprotect_excell_Ig-like"/>
</dbReference>
<dbReference type="Pfam" id="PF11611">
    <property type="entry name" value="DUF4352"/>
    <property type="match status" value="1"/>
</dbReference>
<name>A0A075HC47_9ARCH</name>
<reference evidence="4" key="1">
    <citation type="journal article" date="2014" name="Genome Biol. Evol.">
        <title>Pangenome evidence for extensive interdomain horizontal transfer affecting lineage core and shell genes in uncultured planktonic thaumarchaeota and euryarchaeota.</title>
        <authorList>
            <person name="Deschamps P."/>
            <person name="Zivanovic Y."/>
            <person name="Moreira D."/>
            <person name="Rodriguez-Valera F."/>
            <person name="Lopez-Garcia P."/>
        </authorList>
    </citation>
    <scope>NUCLEOTIDE SEQUENCE</scope>
</reference>
<protein>
    <submittedName>
        <fullName evidence="4">TRF2 domain-containing protein</fullName>
    </submittedName>
</protein>
<keyword evidence="2" id="KW-0472">Membrane</keyword>
<dbReference type="InterPro" id="IPR029051">
    <property type="entry name" value="DUF4352"/>
</dbReference>
<dbReference type="EMBL" id="KF900974">
    <property type="protein sequence ID" value="AIF13474.1"/>
    <property type="molecule type" value="Genomic_DNA"/>
</dbReference>
<sequence>MIRIGGVLAVILIIGSIGIAFYFYSQETYREVVVSDLNEATMVGDVRFDIQYVANYEILEKTKQFTDFERTQIEQGLTEGTSETPEGVYFQIQITAENKGSETTTLTGGQFHLYDDKNTRYGASFVGYGNDELSMIDLEPNNAVSVTTQFDIPYEEEMKYKVGIVPNRFGLQETQEIAFICIKNCE</sequence>